<dbReference type="EMBL" id="JAKUCV010007426">
    <property type="protein sequence ID" value="KAJ4823538.1"/>
    <property type="molecule type" value="Genomic_DNA"/>
</dbReference>
<evidence type="ECO:0008006" key="3">
    <source>
        <dbReference type="Google" id="ProtNLM"/>
    </source>
</evidence>
<dbReference type="Proteomes" id="UP001141552">
    <property type="component" value="Unassembled WGS sequence"/>
</dbReference>
<gene>
    <name evidence="1" type="ORF">Tsubulata_049701</name>
</gene>
<name>A0A9Q0F280_9ROSI</name>
<keyword evidence="2" id="KW-1185">Reference proteome</keyword>
<evidence type="ECO:0000313" key="2">
    <source>
        <dbReference type="Proteomes" id="UP001141552"/>
    </source>
</evidence>
<comment type="caution">
    <text evidence="1">The sequence shown here is derived from an EMBL/GenBank/DDBJ whole genome shotgun (WGS) entry which is preliminary data.</text>
</comment>
<sequence length="166" mass="19217">MGLLLNGALYWGPREESSRGEKGEINAAISFNLEKEKFFLVPGPPIQISIGFGSSSFGVFGEYLCFCHSYRCKNIIWVKKEYCNEASWVPFISYTFIRVEYVCNFVPRSFKDDRCMMLQFCYDLHVLKWNNNLEESDEAEKYSKKIKYSRALGVPYEQTLASPYAS</sequence>
<reference evidence="1" key="2">
    <citation type="journal article" date="2023" name="Plants (Basel)">
        <title>Annotation of the Turnera subulata (Passifloraceae) Draft Genome Reveals the S-Locus Evolved after the Divergence of Turneroideae from Passifloroideae in a Stepwise Manner.</title>
        <authorList>
            <person name="Henning P.M."/>
            <person name="Roalson E.H."/>
            <person name="Mir W."/>
            <person name="McCubbin A.G."/>
            <person name="Shore J.S."/>
        </authorList>
    </citation>
    <scope>NUCLEOTIDE SEQUENCE</scope>
    <source>
        <strain evidence="1">F60SS</strain>
    </source>
</reference>
<dbReference type="AlphaFoldDB" id="A0A9Q0F280"/>
<protein>
    <recommendedName>
        <fullName evidence="3">F-box associated domain-containing protein</fullName>
    </recommendedName>
</protein>
<proteinExistence type="predicted"/>
<accession>A0A9Q0F280</accession>
<evidence type="ECO:0000313" key="1">
    <source>
        <dbReference type="EMBL" id="KAJ4823538.1"/>
    </source>
</evidence>
<reference evidence="1" key="1">
    <citation type="submission" date="2022-02" db="EMBL/GenBank/DDBJ databases">
        <authorList>
            <person name="Henning P.M."/>
            <person name="McCubbin A.G."/>
            <person name="Shore J.S."/>
        </authorList>
    </citation>
    <scope>NUCLEOTIDE SEQUENCE</scope>
    <source>
        <strain evidence="1">F60SS</strain>
        <tissue evidence="1">Leaves</tissue>
    </source>
</reference>
<organism evidence="1 2">
    <name type="scientific">Turnera subulata</name>
    <dbReference type="NCBI Taxonomy" id="218843"/>
    <lineage>
        <taxon>Eukaryota</taxon>
        <taxon>Viridiplantae</taxon>
        <taxon>Streptophyta</taxon>
        <taxon>Embryophyta</taxon>
        <taxon>Tracheophyta</taxon>
        <taxon>Spermatophyta</taxon>
        <taxon>Magnoliopsida</taxon>
        <taxon>eudicotyledons</taxon>
        <taxon>Gunneridae</taxon>
        <taxon>Pentapetalae</taxon>
        <taxon>rosids</taxon>
        <taxon>fabids</taxon>
        <taxon>Malpighiales</taxon>
        <taxon>Passifloraceae</taxon>
        <taxon>Turnera</taxon>
    </lineage>
</organism>